<feature type="compositionally biased region" description="Polar residues" evidence="1">
    <location>
        <begin position="17"/>
        <end position="43"/>
    </location>
</feature>
<reference evidence="3 4" key="1">
    <citation type="submission" date="2019-04" db="EMBL/GenBank/DDBJ databases">
        <title>High contiguity whole genome sequence and gene annotation resource for two Venturia nashicola isolates.</title>
        <authorList>
            <person name="Prokchorchik M."/>
            <person name="Won K."/>
            <person name="Lee Y."/>
            <person name="Choi E.D."/>
            <person name="Segonzac C."/>
            <person name="Sohn K.H."/>
        </authorList>
    </citation>
    <scope>NUCLEOTIDE SEQUENCE [LARGE SCALE GENOMIC DNA]</scope>
    <source>
        <strain evidence="3 4">PRI2</strain>
    </source>
</reference>
<feature type="region of interest" description="Disordered" evidence="1">
    <location>
        <begin position="1"/>
        <end position="59"/>
    </location>
</feature>
<feature type="region of interest" description="Disordered" evidence="1">
    <location>
        <begin position="429"/>
        <end position="451"/>
    </location>
</feature>
<dbReference type="AlphaFoldDB" id="A0A4Z1P2N1"/>
<dbReference type="GO" id="GO:0016874">
    <property type="term" value="F:ligase activity"/>
    <property type="evidence" value="ECO:0007669"/>
    <property type="project" value="UniProtKB-KW"/>
</dbReference>
<keyword evidence="3" id="KW-0436">Ligase</keyword>
<keyword evidence="2" id="KW-1133">Transmembrane helix</keyword>
<evidence type="ECO:0000256" key="1">
    <source>
        <dbReference type="SAM" id="MobiDB-lite"/>
    </source>
</evidence>
<keyword evidence="4" id="KW-1185">Reference proteome</keyword>
<keyword evidence="2" id="KW-0812">Transmembrane</keyword>
<sequence length="451" mass="51067">MDEDEVTPLRQSDYDSAATSTGHSRPTLQFRTSSAIKKSQTEPPLQRERSRAYSRTSTSTDNMFLPRISEDPLNDPDEPTQQWHSLALAFVALPAFAGLFFDNGSAVMTDILMLGVGCLFLYWSVKWPWQWYYSTQELKLADVDPDAEYAVVEEDSEEYDEEKKEGEGEPLVEDKAPGSYPGRVTTRRAEARKSLEALEFTALLSCFISPMLVAFVLHNIRPYLSQPSGGLVSNSNLTLFVLSAEVRPILHFFRLVEERTLHLQRIVTSLPASEENKRMGQIEALAKRMEDLEKDLETKGALPLPREKEKGTASEPAIERNVRQSLQPQLDALNRAVRRYEKRAMTQAIVTEARLQDLETRLKDALSLAAAASRGHQQNGGLLDYIVSWISMLAMAPFDGMRALVLWPVRLASDVYIFLLGPRKKKRRHVKSSADSKDFRDFRGKARVEQR</sequence>
<dbReference type="PANTHER" id="PTHR42032">
    <property type="entry name" value="YALI0E30679P"/>
    <property type="match status" value="1"/>
</dbReference>
<accession>A0A4Z1P2N1</accession>
<feature type="compositionally biased region" description="Basic and acidic residues" evidence="1">
    <location>
        <begin position="432"/>
        <end position="451"/>
    </location>
</feature>
<evidence type="ECO:0000313" key="3">
    <source>
        <dbReference type="EMBL" id="TID15868.1"/>
    </source>
</evidence>
<feature type="region of interest" description="Disordered" evidence="1">
    <location>
        <begin position="153"/>
        <end position="183"/>
    </location>
</feature>
<feature type="transmembrane region" description="Helical" evidence="2">
    <location>
        <begin position="107"/>
        <end position="125"/>
    </location>
</feature>
<dbReference type="Proteomes" id="UP000298493">
    <property type="component" value="Unassembled WGS sequence"/>
</dbReference>
<feature type="compositionally biased region" description="Basic and acidic residues" evidence="1">
    <location>
        <begin position="305"/>
        <end position="317"/>
    </location>
</feature>
<keyword evidence="2" id="KW-0472">Membrane</keyword>
<gene>
    <name evidence="3" type="ORF">E6O75_ATG08926</name>
</gene>
<evidence type="ECO:0000313" key="4">
    <source>
        <dbReference type="Proteomes" id="UP000298493"/>
    </source>
</evidence>
<dbReference type="STRING" id="86259.A0A4Z1P2N1"/>
<dbReference type="PANTHER" id="PTHR42032:SF1">
    <property type="entry name" value="YALI0E30679P"/>
    <property type="match status" value="1"/>
</dbReference>
<proteinExistence type="predicted"/>
<feature type="region of interest" description="Disordered" evidence="1">
    <location>
        <begin position="297"/>
        <end position="317"/>
    </location>
</feature>
<evidence type="ECO:0000256" key="2">
    <source>
        <dbReference type="SAM" id="Phobius"/>
    </source>
</evidence>
<protein>
    <submittedName>
        <fullName evidence="3">Long-chain-fatty-acid--CoA ligase 1</fullName>
    </submittedName>
</protein>
<feature type="transmembrane region" description="Helical" evidence="2">
    <location>
        <begin position="83"/>
        <end position="101"/>
    </location>
</feature>
<feature type="compositionally biased region" description="Basic and acidic residues" evidence="1">
    <location>
        <begin position="161"/>
        <end position="176"/>
    </location>
</feature>
<comment type="caution">
    <text evidence="3">The sequence shown here is derived from an EMBL/GenBank/DDBJ whole genome shotgun (WGS) entry which is preliminary data.</text>
</comment>
<organism evidence="3 4">
    <name type="scientific">Venturia nashicola</name>
    <dbReference type="NCBI Taxonomy" id="86259"/>
    <lineage>
        <taxon>Eukaryota</taxon>
        <taxon>Fungi</taxon>
        <taxon>Dikarya</taxon>
        <taxon>Ascomycota</taxon>
        <taxon>Pezizomycotina</taxon>
        <taxon>Dothideomycetes</taxon>
        <taxon>Pleosporomycetidae</taxon>
        <taxon>Venturiales</taxon>
        <taxon>Venturiaceae</taxon>
        <taxon>Venturia</taxon>
    </lineage>
</organism>
<name>A0A4Z1P2N1_9PEZI</name>
<feature type="transmembrane region" description="Helical" evidence="2">
    <location>
        <begin position="197"/>
        <end position="217"/>
    </location>
</feature>
<dbReference type="EMBL" id="SNSC02000019">
    <property type="protein sequence ID" value="TID15868.1"/>
    <property type="molecule type" value="Genomic_DNA"/>
</dbReference>